<feature type="repeat" description="WD" evidence="1">
    <location>
        <begin position="444"/>
        <end position="476"/>
    </location>
</feature>
<feature type="repeat" description="WD" evidence="1">
    <location>
        <begin position="533"/>
        <end position="565"/>
    </location>
</feature>
<accession>A0A8S1RKB3</accession>
<dbReference type="PANTHER" id="PTHR19920">
    <property type="entry name" value="WD40 PROTEIN CIAO1"/>
    <property type="match status" value="1"/>
</dbReference>
<keyword evidence="3" id="KW-1185">Reference proteome</keyword>
<evidence type="ECO:0008006" key="4">
    <source>
        <dbReference type="Google" id="ProtNLM"/>
    </source>
</evidence>
<dbReference type="GO" id="GO:0016226">
    <property type="term" value="P:iron-sulfur cluster assembly"/>
    <property type="evidence" value="ECO:0007669"/>
    <property type="project" value="TreeGrafter"/>
</dbReference>
<dbReference type="InterPro" id="IPR001680">
    <property type="entry name" value="WD40_rpt"/>
</dbReference>
<proteinExistence type="predicted"/>
<dbReference type="OrthoDB" id="412867at2759"/>
<dbReference type="SMART" id="SM00320">
    <property type="entry name" value="WD40"/>
    <property type="match status" value="4"/>
</dbReference>
<dbReference type="AlphaFoldDB" id="A0A8S1RKB3"/>
<dbReference type="GO" id="GO:0097361">
    <property type="term" value="C:cytosolic [4Fe-4S] assembly targeting complex"/>
    <property type="evidence" value="ECO:0007669"/>
    <property type="project" value="TreeGrafter"/>
</dbReference>
<name>A0A8S1RKB3_9CILI</name>
<dbReference type="PROSITE" id="PS50294">
    <property type="entry name" value="WD_REPEATS_REGION"/>
    <property type="match status" value="2"/>
</dbReference>
<feature type="repeat" description="WD" evidence="1">
    <location>
        <begin position="489"/>
        <end position="530"/>
    </location>
</feature>
<dbReference type="EMBL" id="CAJJDN010000180">
    <property type="protein sequence ID" value="CAD8127853.1"/>
    <property type="molecule type" value="Genomic_DNA"/>
</dbReference>
<gene>
    <name evidence="2" type="ORF">PSON_ATCC_30995.1.T1800074</name>
</gene>
<organism evidence="2 3">
    <name type="scientific">Paramecium sonneborni</name>
    <dbReference type="NCBI Taxonomy" id="65129"/>
    <lineage>
        <taxon>Eukaryota</taxon>
        <taxon>Sar</taxon>
        <taxon>Alveolata</taxon>
        <taxon>Ciliophora</taxon>
        <taxon>Intramacronucleata</taxon>
        <taxon>Oligohymenophorea</taxon>
        <taxon>Peniculida</taxon>
        <taxon>Parameciidae</taxon>
        <taxon>Paramecium</taxon>
    </lineage>
</organism>
<evidence type="ECO:0000313" key="2">
    <source>
        <dbReference type="EMBL" id="CAD8127853.1"/>
    </source>
</evidence>
<comment type="caution">
    <text evidence="2">The sequence shown here is derived from an EMBL/GenBank/DDBJ whole genome shotgun (WGS) entry which is preliminary data.</text>
</comment>
<reference evidence="2" key="1">
    <citation type="submission" date="2021-01" db="EMBL/GenBank/DDBJ databases">
        <authorList>
            <consortium name="Genoscope - CEA"/>
            <person name="William W."/>
        </authorList>
    </citation>
    <scope>NUCLEOTIDE SEQUENCE</scope>
</reference>
<dbReference type="PANTHER" id="PTHR19920:SF0">
    <property type="entry name" value="CYTOSOLIC IRON-SULFUR PROTEIN ASSEMBLY PROTEIN CIAO1-RELATED"/>
    <property type="match status" value="1"/>
</dbReference>
<dbReference type="Proteomes" id="UP000692954">
    <property type="component" value="Unassembled WGS sequence"/>
</dbReference>
<evidence type="ECO:0000313" key="3">
    <source>
        <dbReference type="Proteomes" id="UP000692954"/>
    </source>
</evidence>
<dbReference type="Pfam" id="PF00400">
    <property type="entry name" value="WD40"/>
    <property type="match status" value="3"/>
</dbReference>
<evidence type="ECO:0000256" key="1">
    <source>
        <dbReference type="PROSITE-ProRule" id="PRU00221"/>
    </source>
</evidence>
<protein>
    <recommendedName>
        <fullName evidence="4">WD40-repeat-containing domain</fullName>
    </recommendedName>
</protein>
<dbReference type="PROSITE" id="PS50082">
    <property type="entry name" value="WD_REPEATS_2"/>
    <property type="match status" value="3"/>
</dbReference>
<keyword evidence="1" id="KW-0853">WD repeat</keyword>
<sequence>MIEQEFKCSHEHVHDNQKADIFLLEKSLPKDKRLICNQCWQFYDRNLNYISLTQAKILIHQNQEMLQNVIHNKILPILNALDKFNIYIIDIKTSFNNNIDTITSALNLWQQSLQTFNNSLSQYKLESHLNNLVDTQDLDTSVQFLNLIEQLKHTNISHYQKINDKLFTLFNSNVVADSQITLFETLKLTLIQQVRPDEQLLSVMLKQQEKSFRIKAICKLHENKPILFIHQKENLNLYCSSCKNREGKCLDEFITEWKTYDSQVLQEKQIITENIYQTFQEKFQIFQDLQKNYQQFIECKYKSLSNLLFDQITQQIASFKQMNRCFYECQIDKMNQLLKYNNNEQDQLLKEKINSIGQEVLNLNEDFINLWDLEKKNKEGYQHHQDDLINSQIKQQIVGKQEKQKECCFAISFNKDRSLMLSGFNEKIKLWNFENGNLNFQKELIGHKDKITCLQFSKYTNNFISGSNDKRIILWKYISENEWQQIETDQDNSSEIYCLLLDEKEDVLLSGGSDSSIKAWSLKQNALKYRYSLQKHKDVIYGLSMNQSESFLVSCSRDKNIILWKKERNKLWTFQQFVQQTLDDFGYRVSFVSDTEFIWIPRDCKEIVCMFELQNNEFRENQEKNFILKKQEKSSNMYYFPIVYIKKQQIFIVKHKFYIYILRRQRNGQFILATEPIECPNDELNFAGITNDGEYIVIYRQKSGSYQTLKLIYE</sequence>